<dbReference type="AlphaFoldDB" id="A0A1Y5TAM8"/>
<dbReference type="RefSeq" id="WP_176228671.1">
    <property type="nucleotide sequence ID" value="NZ_FWFL01000009.1"/>
</dbReference>
<gene>
    <name evidence="1" type="ORF">PEL8287_03237</name>
</gene>
<reference evidence="1 2" key="1">
    <citation type="submission" date="2017-03" db="EMBL/GenBank/DDBJ databases">
        <authorList>
            <person name="Afonso C.L."/>
            <person name="Miller P.J."/>
            <person name="Scott M.A."/>
            <person name="Spackman E."/>
            <person name="Goraichik I."/>
            <person name="Dimitrov K.M."/>
            <person name="Suarez D.L."/>
            <person name="Swayne D.E."/>
        </authorList>
    </citation>
    <scope>NUCLEOTIDE SEQUENCE [LARGE SCALE GENOMIC DNA]</scope>
    <source>
        <strain evidence="1 2">CECT 8287</strain>
    </source>
</reference>
<evidence type="ECO:0000313" key="2">
    <source>
        <dbReference type="Proteomes" id="UP000193827"/>
    </source>
</evidence>
<sequence length="45" mass="4879">MPKHFVFLIIGLFFGFGAGVLVSGTMGVHMQQHDHGTHDHGDTSN</sequence>
<organism evidence="1 2">
    <name type="scientific">Roseovarius litorisediminis</name>
    <dbReference type="NCBI Taxonomy" id="1312363"/>
    <lineage>
        <taxon>Bacteria</taxon>
        <taxon>Pseudomonadati</taxon>
        <taxon>Pseudomonadota</taxon>
        <taxon>Alphaproteobacteria</taxon>
        <taxon>Rhodobacterales</taxon>
        <taxon>Roseobacteraceae</taxon>
        <taxon>Roseovarius</taxon>
    </lineage>
</organism>
<accession>A0A1Y5TAM8</accession>
<protein>
    <submittedName>
        <fullName evidence="1">Uncharacterized protein</fullName>
    </submittedName>
</protein>
<dbReference type="Proteomes" id="UP000193827">
    <property type="component" value="Unassembled WGS sequence"/>
</dbReference>
<dbReference type="EMBL" id="FWFL01000009">
    <property type="protein sequence ID" value="SLN59761.1"/>
    <property type="molecule type" value="Genomic_DNA"/>
</dbReference>
<evidence type="ECO:0000313" key="1">
    <source>
        <dbReference type="EMBL" id="SLN59761.1"/>
    </source>
</evidence>
<proteinExistence type="predicted"/>
<name>A0A1Y5TAM8_9RHOB</name>
<keyword evidence="2" id="KW-1185">Reference proteome</keyword>